<dbReference type="PANTHER" id="PTHR21310">
    <property type="entry name" value="AMINOGLYCOSIDE PHOSPHOTRANSFERASE-RELATED-RELATED"/>
    <property type="match status" value="1"/>
</dbReference>
<dbReference type="Gene3D" id="3.30.200.20">
    <property type="entry name" value="Phosphorylase Kinase, domain 1"/>
    <property type="match status" value="1"/>
</dbReference>
<evidence type="ECO:0000313" key="2">
    <source>
        <dbReference type="EMBL" id="GAA1679243.1"/>
    </source>
</evidence>
<gene>
    <name evidence="2" type="ORF">GCM10009830_27900</name>
</gene>
<sequence length="207" mass="22208">MCMSEPIEELRTRYRGRTWAPVGIGESGAHVWRLDGAAPLYVKVGAGLAREANALAWLAHFDLGAPELVDNGQLGDGRDYLVTTAVPGRSGAEPWPASERLAVAEAVGRYLARFHTLPVDRCPFRGEPGGDPVVSHGDFMLPNVILDPLTLTVTGVVDVGSLGVADRGRDVDDMVWSLTGGLNPQYGAVHAERFREAAAGRGLLRRE</sequence>
<feature type="domain" description="Aminoglycoside phosphotransferase" evidence="1">
    <location>
        <begin position="20"/>
        <end position="127"/>
    </location>
</feature>
<accession>A0ABP4SYC5</accession>
<dbReference type="Gene3D" id="3.90.1200.10">
    <property type="match status" value="1"/>
</dbReference>
<organism evidence="2 3">
    <name type="scientific">Glycomyces endophyticus</name>
    <dbReference type="NCBI Taxonomy" id="480996"/>
    <lineage>
        <taxon>Bacteria</taxon>
        <taxon>Bacillati</taxon>
        <taxon>Actinomycetota</taxon>
        <taxon>Actinomycetes</taxon>
        <taxon>Glycomycetales</taxon>
        <taxon>Glycomycetaceae</taxon>
        <taxon>Glycomyces</taxon>
    </lineage>
</organism>
<evidence type="ECO:0000259" key="1">
    <source>
        <dbReference type="Pfam" id="PF01636"/>
    </source>
</evidence>
<name>A0ABP4SYC5_9ACTN</name>
<dbReference type="InterPro" id="IPR051678">
    <property type="entry name" value="AGP_Transferase"/>
</dbReference>
<comment type="caution">
    <text evidence="2">The sequence shown here is derived from an EMBL/GenBank/DDBJ whole genome shotgun (WGS) entry which is preliminary data.</text>
</comment>
<dbReference type="EMBL" id="BAAAQF010000010">
    <property type="protein sequence ID" value="GAA1679243.1"/>
    <property type="molecule type" value="Genomic_DNA"/>
</dbReference>
<dbReference type="InterPro" id="IPR011009">
    <property type="entry name" value="Kinase-like_dom_sf"/>
</dbReference>
<keyword evidence="3" id="KW-1185">Reference proteome</keyword>
<proteinExistence type="predicted"/>
<protein>
    <recommendedName>
        <fullName evidence="1">Aminoglycoside phosphotransferase domain-containing protein</fullName>
    </recommendedName>
</protein>
<dbReference type="PANTHER" id="PTHR21310:SF41">
    <property type="entry name" value="3'-PHOSPHOTRANSFERASE, PUTATIVE-RELATED"/>
    <property type="match status" value="1"/>
</dbReference>
<dbReference type="Pfam" id="PF01636">
    <property type="entry name" value="APH"/>
    <property type="match status" value="2"/>
</dbReference>
<dbReference type="Proteomes" id="UP001499851">
    <property type="component" value="Unassembled WGS sequence"/>
</dbReference>
<dbReference type="SUPFAM" id="SSF56112">
    <property type="entry name" value="Protein kinase-like (PK-like)"/>
    <property type="match status" value="1"/>
</dbReference>
<evidence type="ECO:0000313" key="3">
    <source>
        <dbReference type="Proteomes" id="UP001499851"/>
    </source>
</evidence>
<reference evidence="3" key="1">
    <citation type="journal article" date="2019" name="Int. J. Syst. Evol. Microbiol.">
        <title>The Global Catalogue of Microorganisms (GCM) 10K type strain sequencing project: providing services to taxonomists for standard genome sequencing and annotation.</title>
        <authorList>
            <consortium name="The Broad Institute Genomics Platform"/>
            <consortium name="The Broad Institute Genome Sequencing Center for Infectious Disease"/>
            <person name="Wu L."/>
            <person name="Ma J."/>
        </authorList>
    </citation>
    <scope>NUCLEOTIDE SEQUENCE [LARGE SCALE GENOMIC DNA]</scope>
    <source>
        <strain evidence="3">JCM 16001</strain>
    </source>
</reference>
<feature type="domain" description="Aminoglycoside phosphotransferase" evidence="1">
    <location>
        <begin position="130"/>
        <end position="193"/>
    </location>
</feature>
<dbReference type="InterPro" id="IPR002575">
    <property type="entry name" value="Aminoglycoside_PTrfase"/>
</dbReference>